<evidence type="ECO:0000313" key="2">
    <source>
        <dbReference type="Proteomes" id="UP001470230"/>
    </source>
</evidence>
<dbReference type="InterPro" id="IPR053139">
    <property type="entry name" value="Surface_bspA-like"/>
</dbReference>
<accession>A0ABR2K621</accession>
<comment type="caution">
    <text evidence="1">The sequence shown here is derived from an EMBL/GenBank/DDBJ whole genome shotgun (WGS) entry which is preliminary data.</text>
</comment>
<dbReference type="Gene3D" id="3.80.10.10">
    <property type="entry name" value="Ribonuclease Inhibitor"/>
    <property type="match status" value="3"/>
</dbReference>
<dbReference type="EMBL" id="JAPFFF010000007">
    <property type="protein sequence ID" value="KAK8886568.1"/>
    <property type="molecule type" value="Genomic_DNA"/>
</dbReference>
<dbReference type="Proteomes" id="UP001470230">
    <property type="component" value="Unassembled WGS sequence"/>
</dbReference>
<name>A0ABR2K621_9EUKA</name>
<protein>
    <recommendedName>
        <fullName evidence="3">Surface antigen BspA-like</fullName>
    </recommendedName>
</protein>
<keyword evidence="2" id="KW-1185">Reference proteome</keyword>
<dbReference type="Pfam" id="PF13306">
    <property type="entry name" value="LRR_5"/>
    <property type="match status" value="2"/>
</dbReference>
<evidence type="ECO:0000313" key="1">
    <source>
        <dbReference type="EMBL" id="KAK8886568.1"/>
    </source>
</evidence>
<reference evidence="1 2" key="1">
    <citation type="submission" date="2024-04" db="EMBL/GenBank/DDBJ databases">
        <title>Tritrichomonas musculus Genome.</title>
        <authorList>
            <person name="Alves-Ferreira E."/>
            <person name="Grigg M."/>
            <person name="Lorenzi H."/>
            <person name="Galac M."/>
        </authorList>
    </citation>
    <scope>NUCLEOTIDE SEQUENCE [LARGE SCALE GENOMIC DNA]</scope>
    <source>
        <strain evidence="1 2">EAF2021</strain>
    </source>
</reference>
<dbReference type="PANTHER" id="PTHR45661">
    <property type="entry name" value="SURFACE ANTIGEN"/>
    <property type="match status" value="1"/>
</dbReference>
<dbReference type="PANTHER" id="PTHR45661:SF3">
    <property type="entry name" value="IG-LIKE DOMAIN-CONTAINING PROTEIN"/>
    <property type="match status" value="1"/>
</dbReference>
<sequence length="385" mass="43964">MYLAKGLVNKIHKHSFCEKIIVIDGITYFINRKERTACISDAYVGRSIFIPNQIKFKNKIYLVTSFSDRMNPMYSLTDIYFQSNSNIQIINKNLFIESKIVKIHIPASVKRICDHAFCQCFNLQEITFEKGSELQIIENSAFVFSSLQSILISSKVAKLQEGWCKCAWRLNDVSINSENPNYLKYENKFIIGKNHEKYDTFTFSPRNITKVTIPSFIREIGSFSFCVSQLKNILIPSSVKIINKRAFANCTKLKKIEFQKDSQLEIIGDEAFFNSSIKCISIPLTVNLIGSYAFSKINSLQNVFFSNNSHLKIIGKYAFSDTSLRCISIPSSVEEIGDFAFSMCNNLSIVEFNSNVFSSLKFIFDNSLNAQIMIPKCIAKYANSY</sequence>
<gene>
    <name evidence="1" type="ORF">M9Y10_042032</name>
</gene>
<dbReference type="InterPro" id="IPR026906">
    <property type="entry name" value="LRR_5"/>
</dbReference>
<dbReference type="InterPro" id="IPR032675">
    <property type="entry name" value="LRR_dom_sf"/>
</dbReference>
<dbReference type="SUPFAM" id="SSF52058">
    <property type="entry name" value="L domain-like"/>
    <property type="match status" value="2"/>
</dbReference>
<organism evidence="1 2">
    <name type="scientific">Tritrichomonas musculus</name>
    <dbReference type="NCBI Taxonomy" id="1915356"/>
    <lineage>
        <taxon>Eukaryota</taxon>
        <taxon>Metamonada</taxon>
        <taxon>Parabasalia</taxon>
        <taxon>Tritrichomonadida</taxon>
        <taxon>Tritrichomonadidae</taxon>
        <taxon>Tritrichomonas</taxon>
    </lineage>
</organism>
<proteinExistence type="predicted"/>
<evidence type="ECO:0008006" key="3">
    <source>
        <dbReference type="Google" id="ProtNLM"/>
    </source>
</evidence>